<organism evidence="2">
    <name type="scientific">marine metagenome</name>
    <dbReference type="NCBI Taxonomy" id="408172"/>
    <lineage>
        <taxon>unclassified sequences</taxon>
        <taxon>metagenomes</taxon>
        <taxon>ecological metagenomes</taxon>
    </lineage>
</organism>
<name>A0A381YUH9_9ZZZZ</name>
<gene>
    <name evidence="2" type="ORF">METZ01_LOCUS133115</name>
</gene>
<sequence>MKGLSDCEELSGGLLKGDDGGGKLLRIGNSSEI</sequence>
<protein>
    <submittedName>
        <fullName evidence="2">Uncharacterized protein</fullName>
    </submittedName>
</protein>
<accession>A0A381YUH9</accession>
<reference evidence="2" key="1">
    <citation type="submission" date="2018-05" db="EMBL/GenBank/DDBJ databases">
        <authorList>
            <person name="Lanie J.A."/>
            <person name="Ng W.-L."/>
            <person name="Kazmierczak K.M."/>
            <person name="Andrzejewski T.M."/>
            <person name="Davidsen T.M."/>
            <person name="Wayne K.J."/>
            <person name="Tettelin H."/>
            <person name="Glass J.I."/>
            <person name="Rusch D."/>
            <person name="Podicherti R."/>
            <person name="Tsui H.-C.T."/>
            <person name="Winkler M.E."/>
        </authorList>
    </citation>
    <scope>NUCLEOTIDE SEQUENCE</scope>
</reference>
<dbReference type="EMBL" id="UINC01019009">
    <property type="protein sequence ID" value="SVA80261.1"/>
    <property type="molecule type" value="Genomic_DNA"/>
</dbReference>
<dbReference type="AlphaFoldDB" id="A0A381YUH9"/>
<proteinExistence type="predicted"/>
<feature type="region of interest" description="Disordered" evidence="1">
    <location>
        <begin position="1"/>
        <end position="33"/>
    </location>
</feature>
<evidence type="ECO:0000313" key="2">
    <source>
        <dbReference type="EMBL" id="SVA80261.1"/>
    </source>
</evidence>
<evidence type="ECO:0000256" key="1">
    <source>
        <dbReference type="SAM" id="MobiDB-lite"/>
    </source>
</evidence>